<reference evidence="4 5" key="1">
    <citation type="submission" date="2023-09" db="EMBL/GenBank/DDBJ databases">
        <title>Pyrofollis japonicus gen. nov. sp. nov., a novel member of the family Pyrodictiaceae isolated from the Iheya North hydrothermal field.</title>
        <authorList>
            <person name="Miyazaki U."/>
            <person name="Sanari M."/>
            <person name="Tame A."/>
            <person name="Kitajima M."/>
            <person name="Okamoto A."/>
            <person name="Sawayama S."/>
            <person name="Miyazaki J."/>
            <person name="Takai K."/>
            <person name="Nakagawa S."/>
        </authorList>
    </citation>
    <scope>NUCLEOTIDE SEQUENCE [LARGE SCALE GENOMIC DNA]</scope>
    <source>
        <strain evidence="4 5">AV2</strain>
    </source>
</reference>
<dbReference type="SUPFAM" id="SSF52540">
    <property type="entry name" value="P-loop containing nucleoside triphosphate hydrolases"/>
    <property type="match status" value="1"/>
</dbReference>
<dbReference type="InterPro" id="IPR014774">
    <property type="entry name" value="KaiC-like_dom"/>
</dbReference>
<dbReference type="Gene3D" id="3.40.50.300">
    <property type="entry name" value="P-loop containing nucleotide triphosphate hydrolases"/>
    <property type="match status" value="1"/>
</dbReference>
<protein>
    <submittedName>
        <fullName evidence="4">ATPase domain-containing protein</fullName>
    </submittedName>
</protein>
<dbReference type="Proteomes" id="UP001341135">
    <property type="component" value="Chromosome"/>
</dbReference>
<dbReference type="EMBL" id="AP028907">
    <property type="protein sequence ID" value="BES80935.1"/>
    <property type="molecule type" value="Genomic_DNA"/>
</dbReference>
<dbReference type="PANTHER" id="PTHR43637:SF3">
    <property type="entry name" value="FLAGELLA-RELATED PROTEIN H-RELATED"/>
    <property type="match status" value="1"/>
</dbReference>
<accession>A0ABM8IWK2</accession>
<proteinExistence type="predicted"/>
<name>A0ABM8IWK2_9CREN</name>
<keyword evidence="2" id="KW-0067">ATP-binding</keyword>
<organism evidence="4 5">
    <name type="scientific">Pyrodictium abyssi</name>
    <dbReference type="NCBI Taxonomy" id="54256"/>
    <lineage>
        <taxon>Archaea</taxon>
        <taxon>Thermoproteota</taxon>
        <taxon>Thermoprotei</taxon>
        <taxon>Desulfurococcales</taxon>
        <taxon>Pyrodictiaceae</taxon>
        <taxon>Pyrodictium</taxon>
    </lineage>
</organism>
<dbReference type="SMART" id="SM00382">
    <property type="entry name" value="AAA"/>
    <property type="match status" value="1"/>
</dbReference>
<dbReference type="PANTHER" id="PTHR43637">
    <property type="entry name" value="UPF0273 PROTEIN TM_0370"/>
    <property type="match status" value="1"/>
</dbReference>
<dbReference type="RefSeq" id="WP_338251594.1">
    <property type="nucleotide sequence ID" value="NZ_AP028907.1"/>
</dbReference>
<dbReference type="GeneID" id="89288536"/>
<evidence type="ECO:0000259" key="3">
    <source>
        <dbReference type="SMART" id="SM00382"/>
    </source>
</evidence>
<evidence type="ECO:0000256" key="2">
    <source>
        <dbReference type="ARBA" id="ARBA00022840"/>
    </source>
</evidence>
<dbReference type="InterPro" id="IPR027417">
    <property type="entry name" value="P-loop_NTPase"/>
</dbReference>
<evidence type="ECO:0000313" key="5">
    <source>
        <dbReference type="Proteomes" id="UP001341135"/>
    </source>
</evidence>
<evidence type="ECO:0000313" key="4">
    <source>
        <dbReference type="EMBL" id="BES80935.1"/>
    </source>
</evidence>
<dbReference type="InterPro" id="IPR003593">
    <property type="entry name" value="AAA+_ATPase"/>
</dbReference>
<dbReference type="Pfam" id="PF06745">
    <property type="entry name" value="ATPase"/>
    <property type="match status" value="1"/>
</dbReference>
<sequence length="236" mass="25017">MRSLSPASWVIRVVSTGNEELDSRIGGGVPHPAFIVVEGGNGTAKTTLVLQIAYGMLSSGLRVALFTTESTARHLLLQARGVRIDLVRYFVKGSLRVYSTYTVRHEPPGVLLQRLLSWAERASGFDAIAVDSLTPLAAGDSAVGRLVYVARRLVARGVSFIATVHPGVLGEPAMLELRAAADVYYSLGLASVGGKQVRVLRVVKARGAPDVVEGSVAFDVDPAFGIKIVPIVLAQS</sequence>
<feature type="domain" description="AAA+ ATPase" evidence="3">
    <location>
        <begin position="31"/>
        <end position="189"/>
    </location>
</feature>
<keyword evidence="5" id="KW-1185">Reference proteome</keyword>
<gene>
    <name evidence="4" type="ORF">PABY_05020</name>
</gene>
<keyword evidence="1" id="KW-0547">Nucleotide-binding</keyword>
<evidence type="ECO:0000256" key="1">
    <source>
        <dbReference type="ARBA" id="ARBA00022741"/>
    </source>
</evidence>